<dbReference type="CDD" id="cd18804">
    <property type="entry name" value="SF2_C_priA"/>
    <property type="match status" value="1"/>
</dbReference>
<feature type="binding site" evidence="12">
    <location>
        <position position="551"/>
    </location>
    <ligand>
        <name>Zn(2+)</name>
        <dbReference type="ChEBI" id="CHEBI:29105"/>
        <label>1</label>
    </ligand>
</feature>
<dbReference type="PANTHER" id="PTHR30580:SF0">
    <property type="entry name" value="PRIMOSOMAL PROTEIN N"/>
    <property type="match status" value="1"/>
</dbReference>
<dbReference type="GO" id="GO:0006270">
    <property type="term" value="P:DNA replication initiation"/>
    <property type="evidence" value="ECO:0007669"/>
    <property type="project" value="TreeGrafter"/>
</dbReference>
<feature type="binding site" evidence="12">
    <location>
        <position position="520"/>
    </location>
    <ligand>
        <name>Zn(2+)</name>
        <dbReference type="ChEBI" id="CHEBI:29105"/>
        <label>2</label>
    </ligand>
</feature>
<proteinExistence type="inferred from homology"/>
<dbReference type="PANTHER" id="PTHR30580">
    <property type="entry name" value="PRIMOSOMAL PROTEIN N"/>
    <property type="match status" value="1"/>
</dbReference>
<evidence type="ECO:0000259" key="14">
    <source>
        <dbReference type="PROSITE" id="PS51194"/>
    </source>
</evidence>
<dbReference type="Gene3D" id="3.40.1440.60">
    <property type="entry name" value="PriA, 3(prime) DNA-binding domain"/>
    <property type="match status" value="1"/>
</dbReference>
<keyword evidence="8 12" id="KW-0067">ATP-binding</keyword>
<evidence type="ECO:0000256" key="12">
    <source>
        <dbReference type="HAMAP-Rule" id="MF_00983"/>
    </source>
</evidence>
<dbReference type="InterPro" id="IPR041236">
    <property type="entry name" value="PriA_C"/>
</dbReference>
<feature type="binding site" evidence="12">
    <location>
        <position position="508"/>
    </location>
    <ligand>
        <name>Zn(2+)</name>
        <dbReference type="ChEBI" id="CHEBI:29105"/>
        <label>1</label>
    </ligand>
</feature>
<feature type="domain" description="Helicase C-terminal" evidence="14">
    <location>
        <begin position="543"/>
        <end position="697"/>
    </location>
</feature>
<dbReference type="GO" id="GO:0008270">
    <property type="term" value="F:zinc ion binding"/>
    <property type="evidence" value="ECO:0007669"/>
    <property type="project" value="UniProtKB-UniRule"/>
</dbReference>
<evidence type="ECO:0000256" key="4">
    <source>
        <dbReference type="ARBA" id="ARBA00022741"/>
    </source>
</evidence>
<dbReference type="SMART" id="SM00487">
    <property type="entry name" value="DEXDc"/>
    <property type="match status" value="1"/>
</dbReference>
<dbReference type="InterPro" id="IPR005259">
    <property type="entry name" value="PriA"/>
</dbReference>
<dbReference type="STRING" id="1612.ABB44_08705"/>
<dbReference type="Gene3D" id="3.40.50.300">
    <property type="entry name" value="P-loop containing nucleotide triphosphate hydrolases"/>
    <property type="match status" value="2"/>
</dbReference>
<keyword evidence="6 12" id="KW-0347">Helicase</keyword>
<accession>A0A4R5NCF6</accession>
<evidence type="ECO:0000256" key="1">
    <source>
        <dbReference type="ARBA" id="ARBA00022515"/>
    </source>
</evidence>
<dbReference type="InterPro" id="IPR042115">
    <property type="entry name" value="PriA_3primeBD_sf"/>
</dbReference>
<dbReference type="OrthoDB" id="9759544at2"/>
<dbReference type="GO" id="GO:0005524">
    <property type="term" value="F:ATP binding"/>
    <property type="evidence" value="ECO:0007669"/>
    <property type="project" value="UniProtKB-UniRule"/>
</dbReference>
<evidence type="ECO:0000256" key="3">
    <source>
        <dbReference type="ARBA" id="ARBA00022723"/>
    </source>
</evidence>
<comment type="subunit">
    <text evidence="12">Component of the replication restart primosome.</text>
</comment>
<dbReference type="NCBIfam" id="NF004066">
    <property type="entry name" value="PRK05580.1-3"/>
    <property type="match status" value="1"/>
</dbReference>
<keyword evidence="9 12" id="KW-0238">DNA-binding</keyword>
<keyword evidence="5 12" id="KW-0378">Hydrolase</keyword>
<dbReference type="EMBL" id="PUFN01000024">
    <property type="protein sequence ID" value="TDG70790.1"/>
    <property type="molecule type" value="Genomic_DNA"/>
</dbReference>
<dbReference type="Pfam" id="PF00271">
    <property type="entry name" value="Helicase_C"/>
    <property type="match status" value="1"/>
</dbReference>
<keyword evidence="4 12" id="KW-0547">Nucleotide-binding</keyword>
<dbReference type="PROSITE" id="PS51194">
    <property type="entry name" value="HELICASE_CTER"/>
    <property type="match status" value="1"/>
</dbReference>
<feature type="binding site" evidence="12">
    <location>
        <position position="511"/>
    </location>
    <ligand>
        <name>Zn(2+)</name>
        <dbReference type="ChEBI" id="CHEBI:29105"/>
        <label>1</label>
    </ligand>
</feature>
<comment type="function">
    <text evidence="12">Initiates the restart of stalled replication forks, which reloads the replicative helicase on sites other than the origin of replication. Recognizes and binds to abandoned replication forks and remodels them to uncover a helicase loading site. Promotes assembly of the primosome at these replication forks.</text>
</comment>
<dbReference type="FunFam" id="3.40.50.300:FF:000489">
    <property type="entry name" value="Primosome assembly protein PriA"/>
    <property type="match status" value="1"/>
</dbReference>
<dbReference type="GO" id="GO:0006310">
    <property type="term" value="P:DNA recombination"/>
    <property type="evidence" value="ECO:0007669"/>
    <property type="project" value="InterPro"/>
</dbReference>
<dbReference type="SUPFAM" id="SSF52540">
    <property type="entry name" value="P-loop containing nucleoside triphosphate hydrolases"/>
    <property type="match status" value="2"/>
</dbReference>
<dbReference type="GO" id="GO:0043138">
    <property type="term" value="F:3'-5' DNA helicase activity"/>
    <property type="evidence" value="ECO:0007669"/>
    <property type="project" value="UniProtKB-EC"/>
</dbReference>
<dbReference type="Pfam" id="PF04851">
    <property type="entry name" value="ResIII"/>
    <property type="match status" value="1"/>
</dbReference>
<name>A0A4R5NCF6_9LACO</name>
<dbReference type="PROSITE" id="PS51192">
    <property type="entry name" value="HELICASE_ATP_BIND_1"/>
    <property type="match status" value="1"/>
</dbReference>
<evidence type="ECO:0000256" key="5">
    <source>
        <dbReference type="ARBA" id="ARBA00022801"/>
    </source>
</evidence>
<keyword evidence="2 12" id="KW-0235">DNA replication</keyword>
<evidence type="ECO:0000313" key="15">
    <source>
        <dbReference type="EMBL" id="TDG70790.1"/>
    </source>
</evidence>
<dbReference type="HAMAP" id="MF_00983">
    <property type="entry name" value="PriA"/>
    <property type="match status" value="1"/>
</dbReference>
<evidence type="ECO:0000256" key="6">
    <source>
        <dbReference type="ARBA" id="ARBA00022806"/>
    </source>
</evidence>
<dbReference type="FunFam" id="3.40.1440.60:FF:000001">
    <property type="entry name" value="Primosomal protein N"/>
    <property type="match status" value="1"/>
</dbReference>
<feature type="binding site" evidence="12">
    <location>
        <position position="548"/>
    </location>
    <ligand>
        <name>Zn(2+)</name>
        <dbReference type="ChEBI" id="CHEBI:29105"/>
        <label>1</label>
    </ligand>
</feature>
<comment type="catalytic activity">
    <reaction evidence="11 12">
        <text>ATP + H2O = ADP + phosphate + H(+)</text>
        <dbReference type="Rhea" id="RHEA:13065"/>
        <dbReference type="ChEBI" id="CHEBI:15377"/>
        <dbReference type="ChEBI" id="CHEBI:15378"/>
        <dbReference type="ChEBI" id="CHEBI:30616"/>
        <dbReference type="ChEBI" id="CHEBI:43474"/>
        <dbReference type="ChEBI" id="CHEBI:456216"/>
        <dbReference type="EC" id="5.6.2.4"/>
    </reaction>
</comment>
<dbReference type="RefSeq" id="WP_010019421.1">
    <property type="nucleotide sequence ID" value="NZ_CAJJMR010000030.1"/>
</dbReference>
<evidence type="ECO:0000313" key="16">
    <source>
        <dbReference type="Proteomes" id="UP000295257"/>
    </source>
</evidence>
<dbReference type="Pfam" id="PF17764">
    <property type="entry name" value="PriA_3primeBD"/>
    <property type="match status" value="1"/>
</dbReference>
<comment type="caution">
    <text evidence="15">The sequence shown here is derived from an EMBL/GenBank/DDBJ whole genome shotgun (WGS) entry which is preliminary data.</text>
</comment>
<comment type="cofactor">
    <cofactor evidence="12">
        <name>Zn(2+)</name>
        <dbReference type="ChEBI" id="CHEBI:29105"/>
    </cofactor>
    <text evidence="12">Binds 2 zinc ions per subunit.</text>
</comment>
<dbReference type="InterPro" id="IPR040498">
    <property type="entry name" value="PriA_CRR"/>
</dbReference>
<dbReference type="Proteomes" id="UP000295257">
    <property type="component" value="Unassembled WGS sequence"/>
</dbReference>
<dbReference type="InterPro" id="IPR001650">
    <property type="entry name" value="Helicase_C-like"/>
</dbReference>
<dbReference type="Pfam" id="PF18319">
    <property type="entry name" value="Zn_ribbon_PriA"/>
    <property type="match status" value="1"/>
</dbReference>
<reference evidence="15 16" key="1">
    <citation type="journal article" date="2019" name="Appl. Microbiol. Biotechnol.">
        <title>Uncovering carbohydrate metabolism through a genotype-phenotype association study of 56 lactic acid bacteria genomes.</title>
        <authorList>
            <person name="Buron-Moles G."/>
            <person name="Chailyan A."/>
            <person name="Dolejs I."/>
            <person name="Forster J."/>
            <person name="Miks M.H."/>
        </authorList>
    </citation>
    <scope>NUCLEOTIDE SEQUENCE [LARGE SCALE GENOMIC DNA]</scope>
    <source>
        <strain evidence="15 16">ATCC 29644</strain>
    </source>
</reference>
<sequence length="802" mass="90959">MSVAEIIVDVPTMQTNRPFEYEIPDSLAEVVVAGMRVEVPFGRGKRKIQGFVMKVKDKSDFQGKLKPITRVIDLKPVLSDEMLKLSYWLADQTYSFQISCLQTMLPSVMRAKYQQFVIPIVKDDPEVQALLSNQDSLEITSSLDDQTIRLINKLRKNNKVDIQYVVKNKAVQVKRQAVTTDLNVIQLHEAKSKLRANASSQIKLLAFLADHLQELPIEYNVLEKDYGISRSAIKTAEKNGLLKTTEVTKLRKPVGITPEQTTKLALTSEQQVAVDEISQAITEESAQTFLIEGVTGSGKTEVYLQTIEKALQQDKTALMLVPEISLTPQMVNRVVGRFGDQVAVLHSGLSNGERYDEWTRIENHEVKVVVGARSAVFAPLDKIGLIIIDEEHEASYKQDDNPRYHARDVALWRAKVNKCPVVLGSATPSLESRARAEKGVYHLIRMKKRINNQTLPHVQIVDMRDSENSAVKGDFSPVLQTSIQETLDNHDQAIILLNRRGYSSFMMCRECGFVLKCPNCDVSLTYHKDLRRMKCHYCGHEESVPNMCPNCHSKKIGFYGTGTQNIEQQLNDLFPQARVLRMDVDTTRRKDAHAKILQQFGQHKADILLGTQMIAKGLDFPDVTLVGVINADTTLSLSDYRASERTFQLLTQVSGRAGRAQKTGHVVIQTFNPDHYAIKDAAKQDYETFFKQEMYLRHQSNYTPYYFTTLISVANQDEGQTLKQAYWLKKQLQTALSKDAILLGPSPTMISRKQNKYYYQIIVKYKHEPKLHERLLEILNETQADAKKGFTIAIDNEPQHID</sequence>
<dbReference type="InterPro" id="IPR027417">
    <property type="entry name" value="P-loop_NTPase"/>
</dbReference>
<keyword evidence="16" id="KW-1185">Reference proteome</keyword>
<gene>
    <name evidence="12" type="primary">priA</name>
    <name evidence="15" type="ORF">C5L30_001581</name>
</gene>
<evidence type="ECO:0000256" key="7">
    <source>
        <dbReference type="ARBA" id="ARBA00022833"/>
    </source>
</evidence>
<dbReference type="NCBIfam" id="TIGR00595">
    <property type="entry name" value="priA"/>
    <property type="match status" value="1"/>
</dbReference>
<dbReference type="AlphaFoldDB" id="A0A4R5NCF6"/>
<organism evidence="15 16">
    <name type="scientific">Companilactobacillus farciminis</name>
    <dbReference type="NCBI Taxonomy" id="1612"/>
    <lineage>
        <taxon>Bacteria</taxon>
        <taxon>Bacillati</taxon>
        <taxon>Bacillota</taxon>
        <taxon>Bacilli</taxon>
        <taxon>Lactobacillales</taxon>
        <taxon>Lactobacillaceae</taxon>
        <taxon>Companilactobacillus</taxon>
    </lineage>
</organism>
<evidence type="ECO:0000256" key="8">
    <source>
        <dbReference type="ARBA" id="ARBA00022840"/>
    </source>
</evidence>
<dbReference type="GO" id="GO:1990077">
    <property type="term" value="C:primosome complex"/>
    <property type="evidence" value="ECO:0007669"/>
    <property type="project" value="UniProtKB-UniRule"/>
</dbReference>
<feature type="domain" description="Helicase ATP-binding" evidence="13">
    <location>
        <begin position="280"/>
        <end position="446"/>
    </location>
</feature>
<comment type="catalytic activity">
    <reaction evidence="12">
        <text>Couples ATP hydrolysis with the unwinding of duplex DNA by translocating in the 3'-5' direction.</text>
        <dbReference type="EC" id="5.6.2.4"/>
    </reaction>
</comment>
<keyword evidence="3 12" id="KW-0479">Metal-binding</keyword>
<evidence type="ECO:0000259" key="13">
    <source>
        <dbReference type="PROSITE" id="PS51192"/>
    </source>
</evidence>
<keyword evidence="10 12" id="KW-0413">Isomerase</keyword>
<comment type="similarity">
    <text evidence="12">Belongs to the helicase family. PriA subfamily.</text>
</comment>
<dbReference type="CDD" id="cd17929">
    <property type="entry name" value="DEXHc_priA"/>
    <property type="match status" value="1"/>
</dbReference>
<dbReference type="Pfam" id="PF18074">
    <property type="entry name" value="PriA_C"/>
    <property type="match status" value="1"/>
</dbReference>
<protein>
    <recommendedName>
        <fullName evidence="12">Replication restart protein PriA</fullName>
    </recommendedName>
    <alternativeName>
        <fullName evidence="12">ATP-dependent DNA helicase PriA</fullName>
        <ecNumber evidence="12">5.6.2.4</ecNumber>
    </alternativeName>
    <alternativeName>
        <fullName evidence="12">DNA 3'-5' helicase PriA</fullName>
    </alternativeName>
</protein>
<evidence type="ECO:0000256" key="10">
    <source>
        <dbReference type="ARBA" id="ARBA00023235"/>
    </source>
</evidence>
<evidence type="ECO:0000256" key="11">
    <source>
        <dbReference type="ARBA" id="ARBA00048988"/>
    </source>
</evidence>
<evidence type="ECO:0000256" key="2">
    <source>
        <dbReference type="ARBA" id="ARBA00022705"/>
    </source>
</evidence>
<keyword evidence="1 12" id="KW-0639">Primosome</keyword>
<dbReference type="InterPro" id="IPR041222">
    <property type="entry name" value="PriA_3primeBD"/>
</dbReference>
<dbReference type="EC" id="5.6.2.4" evidence="12"/>
<dbReference type="InterPro" id="IPR014001">
    <property type="entry name" value="Helicase_ATP-bd"/>
</dbReference>
<keyword evidence="7 12" id="KW-0862">Zinc</keyword>
<dbReference type="GO" id="GO:0016887">
    <property type="term" value="F:ATP hydrolysis activity"/>
    <property type="evidence" value="ECO:0007669"/>
    <property type="project" value="RHEA"/>
</dbReference>
<dbReference type="GO" id="GO:0006302">
    <property type="term" value="P:double-strand break repair"/>
    <property type="evidence" value="ECO:0007669"/>
    <property type="project" value="InterPro"/>
</dbReference>
<feature type="binding site" evidence="12">
    <location>
        <position position="535"/>
    </location>
    <ligand>
        <name>Zn(2+)</name>
        <dbReference type="ChEBI" id="CHEBI:29105"/>
        <label>2</label>
    </ligand>
</feature>
<feature type="binding site" evidence="12">
    <location>
        <position position="538"/>
    </location>
    <ligand>
        <name>Zn(2+)</name>
        <dbReference type="ChEBI" id="CHEBI:29105"/>
        <label>2</label>
    </ligand>
</feature>
<evidence type="ECO:0000256" key="9">
    <source>
        <dbReference type="ARBA" id="ARBA00023125"/>
    </source>
</evidence>
<dbReference type="GO" id="GO:0006269">
    <property type="term" value="P:DNA replication, synthesis of primer"/>
    <property type="evidence" value="ECO:0007669"/>
    <property type="project" value="UniProtKB-KW"/>
</dbReference>
<dbReference type="InterPro" id="IPR006935">
    <property type="entry name" value="Helicase/UvrB_N"/>
</dbReference>
<dbReference type="SMART" id="SM00490">
    <property type="entry name" value="HELICc"/>
    <property type="match status" value="1"/>
</dbReference>
<feature type="binding site" evidence="12">
    <location>
        <position position="517"/>
    </location>
    <ligand>
        <name>Zn(2+)</name>
        <dbReference type="ChEBI" id="CHEBI:29105"/>
        <label>2</label>
    </ligand>
</feature>
<dbReference type="GO" id="GO:0003677">
    <property type="term" value="F:DNA binding"/>
    <property type="evidence" value="ECO:0007669"/>
    <property type="project" value="UniProtKB-UniRule"/>
</dbReference>